<feature type="region of interest" description="Disordered" evidence="1">
    <location>
        <begin position="129"/>
        <end position="184"/>
    </location>
</feature>
<feature type="region of interest" description="Disordered" evidence="1">
    <location>
        <begin position="71"/>
        <end position="113"/>
    </location>
</feature>
<reference evidence="2 3" key="1">
    <citation type="submission" date="2015-09" db="EMBL/GenBank/DDBJ databases">
        <title>Draft genome of a European isolate of the apple canker pathogen Neonectria ditissima.</title>
        <authorList>
            <person name="Gomez-Cortecero A."/>
            <person name="Harrison R.J."/>
            <person name="Armitage A.D."/>
        </authorList>
    </citation>
    <scope>NUCLEOTIDE SEQUENCE [LARGE SCALE GENOMIC DNA]</scope>
    <source>
        <strain evidence="2 3">R09/05</strain>
    </source>
</reference>
<comment type="caution">
    <text evidence="2">The sequence shown here is derived from an EMBL/GenBank/DDBJ whole genome shotgun (WGS) entry which is preliminary data.</text>
</comment>
<accession>A0A0P7BCI5</accession>
<evidence type="ECO:0000313" key="3">
    <source>
        <dbReference type="Proteomes" id="UP000050424"/>
    </source>
</evidence>
<proteinExistence type="predicted"/>
<evidence type="ECO:0000313" key="2">
    <source>
        <dbReference type="EMBL" id="KPM44521.1"/>
    </source>
</evidence>
<gene>
    <name evidence="2" type="ORF">AK830_g2000</name>
</gene>
<sequence length="462" mass="50262">MWERSGSSLCVDYFFRPSATLPPSIIYPRIKHAVLSVFDSLVKRGVVISEPEREVRTASWPAYTKAWLREDWNGDTSPPQPAPPVNGRDALPSFPRSDNGRARRSQNSPLNVDELSSLHLSDGLINSEGHSGLSLTRPSTGDDYDIPNHSARSTSSRLAPSSVGAEWPTPPFSRPSKASPLADKLSPMFVPQGVAPLSSRADNRSWGLASTASSSDTRPMPAFPPRETPTPSLRRQSLAPHMKGPQENPHSGSGKHSSAVSQSDGNYGMSIPGTAASEAAPTMHRNTLRQARSMPLRRDTESTAKYEPSLNPSDPQGSFCPSFVSEGARGSSSNDSLPSSEETQAMERYRQQSRTVISDLAGCQQMVEDNRNDIDTRQIKAALAAVDKMEKGFSSSGLKEVQKVLQPLARPRYSAHLFRRLAEQDHAFYTRRAALLGKSLGDDAQVILGGKGMTEVLGRIYP</sequence>
<feature type="region of interest" description="Disordered" evidence="1">
    <location>
        <begin position="196"/>
        <end position="347"/>
    </location>
</feature>
<keyword evidence="3" id="KW-1185">Reference proteome</keyword>
<organism evidence="2 3">
    <name type="scientific">Neonectria ditissima</name>
    <dbReference type="NCBI Taxonomy" id="78410"/>
    <lineage>
        <taxon>Eukaryota</taxon>
        <taxon>Fungi</taxon>
        <taxon>Dikarya</taxon>
        <taxon>Ascomycota</taxon>
        <taxon>Pezizomycotina</taxon>
        <taxon>Sordariomycetes</taxon>
        <taxon>Hypocreomycetidae</taxon>
        <taxon>Hypocreales</taxon>
        <taxon>Nectriaceae</taxon>
        <taxon>Neonectria</taxon>
    </lineage>
</organism>
<dbReference type="AlphaFoldDB" id="A0A0P7BCI5"/>
<feature type="compositionally biased region" description="Polar residues" evidence="1">
    <location>
        <begin position="150"/>
        <end position="159"/>
    </location>
</feature>
<feature type="compositionally biased region" description="Polar residues" evidence="1">
    <location>
        <begin position="248"/>
        <end position="265"/>
    </location>
</feature>
<dbReference type="EMBL" id="LKCW01000018">
    <property type="protein sequence ID" value="KPM44521.1"/>
    <property type="molecule type" value="Genomic_DNA"/>
</dbReference>
<dbReference type="Proteomes" id="UP000050424">
    <property type="component" value="Unassembled WGS sequence"/>
</dbReference>
<feature type="compositionally biased region" description="Low complexity" evidence="1">
    <location>
        <begin position="331"/>
        <end position="340"/>
    </location>
</feature>
<name>A0A0P7BCI5_9HYPO</name>
<protein>
    <submittedName>
        <fullName evidence="2">Uncharacterized protein</fullName>
    </submittedName>
</protein>
<evidence type="ECO:0000256" key="1">
    <source>
        <dbReference type="SAM" id="MobiDB-lite"/>
    </source>
</evidence>
<feature type="compositionally biased region" description="Polar residues" evidence="1">
    <location>
        <begin position="208"/>
        <end position="217"/>
    </location>
</feature>